<gene>
    <name evidence="1" type="ORF">BKA16_001192</name>
</gene>
<protein>
    <submittedName>
        <fullName evidence="1">Uncharacterized protein</fullName>
    </submittedName>
</protein>
<evidence type="ECO:0000313" key="1">
    <source>
        <dbReference type="EMBL" id="MBB4134640.1"/>
    </source>
</evidence>
<dbReference type="EMBL" id="JACIFP010000001">
    <property type="protein sequence ID" value="MBB4134640.1"/>
    <property type="molecule type" value="Genomic_DNA"/>
</dbReference>
<keyword evidence="2" id="KW-1185">Reference proteome</keyword>
<accession>A0A840F2X8</accession>
<dbReference type="Proteomes" id="UP000551501">
    <property type="component" value="Unassembled WGS sequence"/>
</dbReference>
<dbReference type="AlphaFoldDB" id="A0A840F2X8"/>
<evidence type="ECO:0000313" key="2">
    <source>
        <dbReference type="Proteomes" id="UP000551501"/>
    </source>
</evidence>
<organism evidence="1 2">
    <name type="scientific">Gordonia humi</name>
    <dbReference type="NCBI Taxonomy" id="686429"/>
    <lineage>
        <taxon>Bacteria</taxon>
        <taxon>Bacillati</taxon>
        <taxon>Actinomycetota</taxon>
        <taxon>Actinomycetes</taxon>
        <taxon>Mycobacteriales</taxon>
        <taxon>Gordoniaceae</taxon>
        <taxon>Gordonia</taxon>
    </lineage>
</organism>
<reference evidence="1 2" key="1">
    <citation type="submission" date="2020-08" db="EMBL/GenBank/DDBJ databases">
        <title>Sequencing the genomes of 1000 actinobacteria strains.</title>
        <authorList>
            <person name="Klenk H.-P."/>
        </authorList>
    </citation>
    <scope>NUCLEOTIDE SEQUENCE [LARGE SCALE GENOMIC DNA]</scope>
    <source>
        <strain evidence="1 2">DSM 45298</strain>
    </source>
</reference>
<comment type="caution">
    <text evidence="1">The sequence shown here is derived from an EMBL/GenBank/DDBJ whole genome shotgun (WGS) entry which is preliminary data.</text>
</comment>
<sequence>MNDPTHRLICNHNGVEIREAPDDVWKVVLPTRRYLWMPRQYAFDVATALADAIDNARGN</sequence>
<proteinExistence type="predicted"/>
<name>A0A840F2X8_9ACTN</name>